<reference evidence="2 3" key="1">
    <citation type="submission" date="2017-03" db="EMBL/GenBank/DDBJ databases">
        <title>Genome sequence of Paracoccus contaminans isolated from a water microcosm.</title>
        <authorList>
            <person name="Aurass P."/>
            <person name="Karste S."/>
            <person name="Trost E."/>
            <person name="Glaeser S.P."/>
            <person name="Kaempfer P."/>
            <person name="Flieger A."/>
        </authorList>
    </citation>
    <scope>NUCLEOTIDE SEQUENCE [LARGE SCALE GENOMIC DNA]</scope>
    <source>
        <strain evidence="3">RKI 16-01929T\LMG 29738T\CCM 8701T\CIP 111112T</strain>
    </source>
</reference>
<dbReference type="Proteomes" id="UP000193017">
    <property type="component" value="Chromosome"/>
</dbReference>
<evidence type="ECO:0000256" key="1">
    <source>
        <dbReference type="SAM" id="MobiDB-lite"/>
    </source>
</evidence>
<dbReference type="STRING" id="1945662.B0A89_01115"/>
<dbReference type="OrthoDB" id="7775887at2"/>
<gene>
    <name evidence="2" type="ORF">B0A89_01115</name>
</gene>
<sequence>MMTEKAPASPSQPAQPHNAQSGEKHDAAPQGNQSSLQNEYRGEASRDGIPANGTAPTAARGPDDVGA</sequence>
<dbReference type="AlphaFoldDB" id="A0A1W6CUE0"/>
<dbReference type="KEGG" id="pcon:B0A89_01115"/>
<keyword evidence="3" id="KW-1185">Reference proteome</keyword>
<proteinExistence type="predicted"/>
<dbReference type="RefSeq" id="WP_085376564.1">
    <property type="nucleotide sequence ID" value="NZ_CP020612.1"/>
</dbReference>
<feature type="compositionally biased region" description="Low complexity" evidence="1">
    <location>
        <begin position="1"/>
        <end position="21"/>
    </location>
</feature>
<organism evidence="2 3">
    <name type="scientific">Paracoccus contaminans</name>
    <dbReference type="NCBI Taxonomy" id="1945662"/>
    <lineage>
        <taxon>Bacteria</taxon>
        <taxon>Pseudomonadati</taxon>
        <taxon>Pseudomonadota</taxon>
        <taxon>Alphaproteobacteria</taxon>
        <taxon>Rhodobacterales</taxon>
        <taxon>Paracoccaceae</taxon>
        <taxon>Paracoccus</taxon>
    </lineage>
</organism>
<accession>A0A1W6CUE0</accession>
<dbReference type="EMBL" id="CP020612">
    <property type="protein sequence ID" value="ARJ68455.1"/>
    <property type="molecule type" value="Genomic_DNA"/>
</dbReference>
<protein>
    <submittedName>
        <fullName evidence="2">Uncharacterized protein</fullName>
    </submittedName>
</protein>
<feature type="region of interest" description="Disordered" evidence="1">
    <location>
        <begin position="1"/>
        <end position="67"/>
    </location>
</feature>
<evidence type="ECO:0000313" key="3">
    <source>
        <dbReference type="Proteomes" id="UP000193017"/>
    </source>
</evidence>
<name>A0A1W6CUE0_9RHOB</name>
<evidence type="ECO:0000313" key="2">
    <source>
        <dbReference type="EMBL" id="ARJ68455.1"/>
    </source>
</evidence>